<dbReference type="Pfam" id="PF06367">
    <property type="entry name" value="Drf_FH3"/>
    <property type="match status" value="1"/>
</dbReference>
<feature type="domain" description="Formin FH3" evidence="1">
    <location>
        <begin position="4"/>
        <end position="200"/>
    </location>
</feature>
<protein>
    <submittedName>
        <fullName evidence="2">Diaphanous FH3 domain protein</fullName>
    </submittedName>
</protein>
<dbReference type="AlphaFoldDB" id="A0A2G9TER6"/>
<keyword evidence="3" id="KW-1185">Reference proteome</keyword>
<dbReference type="InterPro" id="IPR051412">
    <property type="entry name" value="Formin_Homology_Diaphanous_sf"/>
</dbReference>
<feature type="non-terminal residue" evidence="2">
    <location>
        <position position="203"/>
    </location>
</feature>
<dbReference type="InterPro" id="IPR011989">
    <property type="entry name" value="ARM-like"/>
</dbReference>
<accession>A0A2G9TER6</accession>
<dbReference type="PANTHER" id="PTHR45691:SF6">
    <property type="entry name" value="PROTEIN DIAPHANOUS"/>
    <property type="match status" value="1"/>
</dbReference>
<gene>
    <name evidence="2" type="ORF">TELCIR_22131</name>
</gene>
<dbReference type="PANTHER" id="PTHR45691">
    <property type="entry name" value="PROTEIN DIAPHANOUS"/>
    <property type="match status" value="1"/>
</dbReference>
<proteinExistence type="predicted"/>
<dbReference type="SUPFAM" id="SSF48371">
    <property type="entry name" value="ARM repeat"/>
    <property type="match status" value="1"/>
</dbReference>
<dbReference type="GO" id="GO:0030041">
    <property type="term" value="P:actin filament polymerization"/>
    <property type="evidence" value="ECO:0007669"/>
    <property type="project" value="TreeGrafter"/>
</dbReference>
<dbReference type="EMBL" id="KZ376318">
    <property type="protein sequence ID" value="PIO56469.1"/>
    <property type="molecule type" value="Genomic_DNA"/>
</dbReference>
<evidence type="ECO:0000313" key="3">
    <source>
        <dbReference type="Proteomes" id="UP000230423"/>
    </source>
</evidence>
<sequence length="203" mass="23218">MEMTGAQKMIKELTLLSARTKQPRFKPILDCLRFCKDCDVDHVYRILIIINLLIHSSDRELGEDQAWQARMALRSELMRDGFGKYVPHIVLLSKSDERIGDVYGAFTSIQDDDFNELVARRGEYETLGGCFELLASTSANTAVEPILLSIMQHFMIIPEDVSVRLSYFRLIESCVNEIVLHKNGVDPDFDSQFHFETPVSEII</sequence>
<name>A0A2G9TER6_TELCI</name>
<reference evidence="2 3" key="1">
    <citation type="submission" date="2015-09" db="EMBL/GenBank/DDBJ databases">
        <title>Draft genome of the parasitic nematode Teladorsagia circumcincta isolate WARC Sus (inbred).</title>
        <authorList>
            <person name="Mitreva M."/>
        </authorList>
    </citation>
    <scope>NUCLEOTIDE SEQUENCE [LARGE SCALE GENOMIC DNA]</scope>
    <source>
        <strain evidence="2 3">S</strain>
    </source>
</reference>
<dbReference type="GO" id="GO:0005884">
    <property type="term" value="C:actin filament"/>
    <property type="evidence" value="ECO:0007669"/>
    <property type="project" value="TreeGrafter"/>
</dbReference>
<dbReference type="SMART" id="SM01139">
    <property type="entry name" value="Drf_FH3"/>
    <property type="match status" value="1"/>
</dbReference>
<dbReference type="GO" id="GO:0003779">
    <property type="term" value="F:actin binding"/>
    <property type="evidence" value="ECO:0007669"/>
    <property type="project" value="InterPro"/>
</dbReference>
<dbReference type="OrthoDB" id="1104827at2759"/>
<organism evidence="2 3">
    <name type="scientific">Teladorsagia circumcincta</name>
    <name type="common">Brown stomach worm</name>
    <name type="synonym">Ostertagia circumcincta</name>
    <dbReference type="NCBI Taxonomy" id="45464"/>
    <lineage>
        <taxon>Eukaryota</taxon>
        <taxon>Metazoa</taxon>
        <taxon>Ecdysozoa</taxon>
        <taxon>Nematoda</taxon>
        <taxon>Chromadorea</taxon>
        <taxon>Rhabditida</taxon>
        <taxon>Rhabditina</taxon>
        <taxon>Rhabditomorpha</taxon>
        <taxon>Strongyloidea</taxon>
        <taxon>Trichostrongylidae</taxon>
        <taxon>Teladorsagia</taxon>
    </lineage>
</organism>
<evidence type="ECO:0000313" key="2">
    <source>
        <dbReference type="EMBL" id="PIO56469.1"/>
    </source>
</evidence>
<dbReference type="Gene3D" id="1.10.238.150">
    <property type="entry name" value="Formin, FH3 diaphanous domain"/>
    <property type="match status" value="1"/>
</dbReference>
<dbReference type="InterPro" id="IPR016024">
    <property type="entry name" value="ARM-type_fold"/>
</dbReference>
<dbReference type="InterPro" id="IPR010472">
    <property type="entry name" value="FH3_dom"/>
</dbReference>
<evidence type="ECO:0000259" key="1">
    <source>
        <dbReference type="SMART" id="SM01139"/>
    </source>
</evidence>
<dbReference type="Gene3D" id="1.25.10.10">
    <property type="entry name" value="Leucine-rich Repeat Variant"/>
    <property type="match status" value="1"/>
</dbReference>
<dbReference type="Proteomes" id="UP000230423">
    <property type="component" value="Unassembled WGS sequence"/>
</dbReference>